<evidence type="ECO:0000256" key="4">
    <source>
        <dbReference type="ARBA" id="ARBA00022475"/>
    </source>
</evidence>
<comment type="caution">
    <text evidence="15">The sequence shown here is derived from an EMBL/GenBank/DDBJ whole genome shotgun (WGS) entry which is preliminary data.</text>
</comment>
<dbReference type="GO" id="GO:0046872">
    <property type="term" value="F:metal ion binding"/>
    <property type="evidence" value="ECO:0007669"/>
    <property type="project" value="UniProtKB-KW"/>
</dbReference>
<evidence type="ECO:0000256" key="13">
    <source>
        <dbReference type="SAM" id="Phobius"/>
    </source>
</evidence>
<keyword evidence="10" id="KW-0408">Iron</keyword>
<evidence type="ECO:0000259" key="14">
    <source>
        <dbReference type="Pfam" id="PF01292"/>
    </source>
</evidence>
<dbReference type="STRING" id="29495.EA26_11675"/>
<evidence type="ECO:0000256" key="11">
    <source>
        <dbReference type="ARBA" id="ARBA00023136"/>
    </source>
</evidence>
<evidence type="ECO:0000256" key="6">
    <source>
        <dbReference type="ARBA" id="ARBA00022692"/>
    </source>
</evidence>
<dbReference type="GO" id="GO:0020037">
    <property type="term" value="F:heme binding"/>
    <property type="evidence" value="ECO:0007669"/>
    <property type="project" value="TreeGrafter"/>
</dbReference>
<dbReference type="InterPro" id="IPR011577">
    <property type="entry name" value="Cyt_b561_bac/Ni-Hgenase"/>
</dbReference>
<dbReference type="Proteomes" id="UP000029994">
    <property type="component" value="Unassembled WGS sequence"/>
</dbReference>
<gene>
    <name evidence="15" type="ORF">EA26_11675</name>
</gene>
<dbReference type="Gene3D" id="1.20.950.20">
    <property type="entry name" value="Transmembrane di-heme cytochromes, Chain C"/>
    <property type="match status" value="2"/>
</dbReference>
<dbReference type="PANTHER" id="PTHR30529">
    <property type="entry name" value="CYTOCHROME B561"/>
    <property type="match status" value="1"/>
</dbReference>
<accession>A0A099LXF6</accession>
<dbReference type="eggNOG" id="COG3038">
    <property type="taxonomic scope" value="Bacteria"/>
</dbReference>
<protein>
    <submittedName>
        <fullName evidence="15">Cytochrome B561</fullName>
    </submittedName>
</protein>
<dbReference type="GeneID" id="43683828"/>
<name>A0A099LXF6_9VIBR</name>
<proteinExistence type="inferred from homology"/>
<reference evidence="15 16" key="1">
    <citation type="submission" date="2014-04" db="EMBL/GenBank/DDBJ databases">
        <title>Genome sequencing of Vibrio navarrensis strains.</title>
        <authorList>
            <person name="Gladney L.M."/>
            <person name="Katz L.S."/>
            <person name="Marino-Ramirez L."/>
            <person name="Jordan I.K."/>
        </authorList>
    </citation>
    <scope>NUCLEOTIDE SEQUENCE [LARGE SCALE GENOMIC DNA]</scope>
    <source>
        <strain evidence="15 16">ATCC 51183</strain>
    </source>
</reference>
<evidence type="ECO:0000256" key="3">
    <source>
        <dbReference type="ARBA" id="ARBA00022448"/>
    </source>
</evidence>
<evidence type="ECO:0000256" key="5">
    <source>
        <dbReference type="ARBA" id="ARBA00022617"/>
    </source>
</evidence>
<keyword evidence="5" id="KW-0349">Heme</keyword>
<dbReference type="EMBL" id="JMCG01000001">
    <property type="protein sequence ID" value="KGK11932.1"/>
    <property type="molecule type" value="Genomic_DNA"/>
</dbReference>
<dbReference type="AlphaFoldDB" id="A0A099LXF6"/>
<keyword evidence="16" id="KW-1185">Reference proteome</keyword>
<feature type="transmembrane region" description="Helical" evidence="13">
    <location>
        <begin position="141"/>
        <end position="161"/>
    </location>
</feature>
<evidence type="ECO:0000256" key="9">
    <source>
        <dbReference type="ARBA" id="ARBA00022989"/>
    </source>
</evidence>
<feature type="transmembrane region" description="Helical" evidence="13">
    <location>
        <begin position="12"/>
        <end position="35"/>
    </location>
</feature>
<organism evidence="15 16">
    <name type="scientific">Vibrio navarrensis</name>
    <dbReference type="NCBI Taxonomy" id="29495"/>
    <lineage>
        <taxon>Bacteria</taxon>
        <taxon>Pseudomonadati</taxon>
        <taxon>Pseudomonadota</taxon>
        <taxon>Gammaproteobacteria</taxon>
        <taxon>Vibrionales</taxon>
        <taxon>Vibrionaceae</taxon>
        <taxon>Vibrio</taxon>
    </lineage>
</organism>
<keyword evidence="3" id="KW-0813">Transport</keyword>
<evidence type="ECO:0000256" key="8">
    <source>
        <dbReference type="ARBA" id="ARBA00022982"/>
    </source>
</evidence>
<evidence type="ECO:0000313" key="16">
    <source>
        <dbReference type="Proteomes" id="UP000029994"/>
    </source>
</evidence>
<evidence type="ECO:0000313" key="15">
    <source>
        <dbReference type="EMBL" id="KGK11932.1"/>
    </source>
</evidence>
<dbReference type="Pfam" id="PF01292">
    <property type="entry name" value="Ni_hydr_CYTB"/>
    <property type="match status" value="1"/>
</dbReference>
<comment type="subcellular location">
    <subcellularLocation>
        <location evidence="2">Cell membrane</location>
        <topology evidence="2">Multi-pass membrane protein</topology>
    </subcellularLocation>
</comment>
<evidence type="ECO:0000256" key="2">
    <source>
        <dbReference type="ARBA" id="ARBA00004651"/>
    </source>
</evidence>
<dbReference type="PANTHER" id="PTHR30529:SF1">
    <property type="entry name" value="CYTOCHROME B561 HOMOLOG 2"/>
    <property type="match status" value="1"/>
</dbReference>
<keyword evidence="11 13" id="KW-0472">Membrane</keyword>
<evidence type="ECO:0000256" key="7">
    <source>
        <dbReference type="ARBA" id="ARBA00022723"/>
    </source>
</evidence>
<evidence type="ECO:0000256" key="12">
    <source>
        <dbReference type="ARBA" id="ARBA00037975"/>
    </source>
</evidence>
<feature type="transmembrane region" description="Helical" evidence="13">
    <location>
        <begin position="89"/>
        <end position="108"/>
    </location>
</feature>
<dbReference type="SUPFAM" id="SSF81342">
    <property type="entry name" value="Transmembrane di-heme cytochromes"/>
    <property type="match status" value="1"/>
</dbReference>
<comment type="cofactor">
    <cofactor evidence="1">
        <name>heme b</name>
        <dbReference type="ChEBI" id="CHEBI:60344"/>
    </cofactor>
</comment>
<dbReference type="GO" id="GO:0005886">
    <property type="term" value="C:plasma membrane"/>
    <property type="evidence" value="ECO:0007669"/>
    <property type="project" value="UniProtKB-SubCell"/>
</dbReference>
<keyword evidence="7" id="KW-0479">Metal-binding</keyword>
<dbReference type="InterPro" id="IPR016174">
    <property type="entry name" value="Di-haem_cyt_TM"/>
</dbReference>
<sequence length="180" mass="20032">MKKTQVTQYNALARILHWLSAVVIVAMFAVGLWMVDLSYYSEWYKTAPDWHRSVGILLLLVTVFRLLWKALTASPQIEGSKLEIAAAKAAHHSIYLLMMVIFISGYLISTSDGRGIEVFGWFTVPSLGELFANQSDIAGAVHFYAAWLLIGLAALHALAALKHHFVNKDNTLRKMIGASK</sequence>
<feature type="domain" description="Cytochrome b561 bacterial/Ni-hydrogenase" evidence="14">
    <location>
        <begin position="9"/>
        <end position="177"/>
    </location>
</feature>
<keyword evidence="6 13" id="KW-0812">Transmembrane</keyword>
<dbReference type="GO" id="GO:0022904">
    <property type="term" value="P:respiratory electron transport chain"/>
    <property type="evidence" value="ECO:0007669"/>
    <property type="project" value="InterPro"/>
</dbReference>
<keyword evidence="4" id="KW-1003">Cell membrane</keyword>
<evidence type="ECO:0000256" key="10">
    <source>
        <dbReference type="ARBA" id="ARBA00023004"/>
    </source>
</evidence>
<dbReference type="GO" id="GO:0009055">
    <property type="term" value="F:electron transfer activity"/>
    <property type="evidence" value="ECO:0007669"/>
    <property type="project" value="InterPro"/>
</dbReference>
<comment type="similarity">
    <text evidence="12">Belongs to the cytochrome b561 family.</text>
</comment>
<dbReference type="RefSeq" id="WP_039427562.1">
    <property type="nucleotide sequence ID" value="NZ_CAWPVW010000087.1"/>
</dbReference>
<keyword evidence="8" id="KW-0249">Electron transport</keyword>
<keyword evidence="9 13" id="KW-1133">Transmembrane helix</keyword>
<evidence type="ECO:0000256" key="1">
    <source>
        <dbReference type="ARBA" id="ARBA00001970"/>
    </source>
</evidence>
<dbReference type="InterPro" id="IPR052168">
    <property type="entry name" value="Cytochrome_b561_oxidase"/>
</dbReference>
<feature type="transmembrane region" description="Helical" evidence="13">
    <location>
        <begin position="50"/>
        <end position="68"/>
    </location>
</feature>